<dbReference type="SUPFAM" id="SSF63825">
    <property type="entry name" value="YWTD domain"/>
    <property type="match status" value="1"/>
</dbReference>
<evidence type="ECO:0000256" key="2">
    <source>
        <dbReference type="ARBA" id="ARBA00022475"/>
    </source>
</evidence>
<protein>
    <submittedName>
        <fullName evidence="4">SdiA-regulated family protein</fullName>
    </submittedName>
</protein>
<dbReference type="RefSeq" id="WP_182959474.1">
    <property type="nucleotide sequence ID" value="NZ_WNXC01000006.1"/>
</dbReference>
<evidence type="ECO:0000256" key="3">
    <source>
        <dbReference type="ARBA" id="ARBA00023136"/>
    </source>
</evidence>
<keyword evidence="2" id="KW-1003">Cell membrane</keyword>
<comment type="caution">
    <text evidence="4">The sequence shown here is derived from an EMBL/GenBank/DDBJ whole genome shotgun (WGS) entry which is preliminary data.</text>
</comment>
<reference evidence="4 5" key="1">
    <citation type="submission" date="2019-11" db="EMBL/GenBank/DDBJ databases">
        <title>Description of Pedobacter sp. LMG 31462T.</title>
        <authorList>
            <person name="Carlier A."/>
            <person name="Qi S."/>
            <person name="Vandamme P."/>
        </authorList>
    </citation>
    <scope>NUCLEOTIDE SEQUENCE [LARGE SCALE GENOMIC DNA]</scope>
    <source>
        <strain evidence="4 5">LMG 31462</strain>
    </source>
</reference>
<sequence>MKKISTKLLYIMPVVALIAFYACKPIASKFSSPVGYDLEHPEKFNMPESLLEISGIAFYKGMPDTIYSIQDEEGSVFRQKWDVKTQKNVRFAGKGDYEDIAIFNEKVFVLKSNGHLYSFPFSETVKEKAENVKERKKLVPKGEYESLYADPETNKVYVLCKSCPVDKKKKTSTGYVLNYDLKLDSLIPESSFSIDLEQIKALNPKLKASLSPSALTKNPKTKEWYILASANKLLVIADENWKVKEVHRLNSSIYNQPEGIAFDKDMNLYISNEGDELTNGNILRFKYSTSVKK</sequence>
<accession>A0ABR6EYX0</accession>
<gene>
    <name evidence="4" type="ORF">GM920_16350</name>
</gene>
<organism evidence="4 5">
    <name type="scientific">Pedobacter gandavensis</name>
    <dbReference type="NCBI Taxonomy" id="2679963"/>
    <lineage>
        <taxon>Bacteria</taxon>
        <taxon>Pseudomonadati</taxon>
        <taxon>Bacteroidota</taxon>
        <taxon>Sphingobacteriia</taxon>
        <taxon>Sphingobacteriales</taxon>
        <taxon>Sphingobacteriaceae</taxon>
        <taxon>Pedobacter</taxon>
    </lineage>
</organism>
<evidence type="ECO:0000313" key="4">
    <source>
        <dbReference type="EMBL" id="MBB2150470.1"/>
    </source>
</evidence>
<dbReference type="Proteomes" id="UP000636110">
    <property type="component" value="Unassembled WGS sequence"/>
</dbReference>
<dbReference type="InterPro" id="IPR009722">
    <property type="entry name" value="YjiK/CarP"/>
</dbReference>
<proteinExistence type="predicted"/>
<keyword evidence="5" id="KW-1185">Reference proteome</keyword>
<evidence type="ECO:0000256" key="1">
    <source>
        <dbReference type="ARBA" id="ARBA00004236"/>
    </source>
</evidence>
<comment type="subcellular location">
    <subcellularLocation>
        <location evidence="1">Cell membrane</location>
    </subcellularLocation>
</comment>
<evidence type="ECO:0000313" key="5">
    <source>
        <dbReference type="Proteomes" id="UP000636110"/>
    </source>
</evidence>
<dbReference type="Pfam" id="PF06977">
    <property type="entry name" value="SdiA-regulated"/>
    <property type="match status" value="1"/>
</dbReference>
<name>A0ABR6EYX0_9SPHI</name>
<dbReference type="EMBL" id="WNXC01000006">
    <property type="protein sequence ID" value="MBB2150470.1"/>
    <property type="molecule type" value="Genomic_DNA"/>
</dbReference>
<dbReference type="PROSITE" id="PS51257">
    <property type="entry name" value="PROKAR_LIPOPROTEIN"/>
    <property type="match status" value="1"/>
</dbReference>
<keyword evidence="3" id="KW-0472">Membrane</keyword>